<dbReference type="InterPro" id="IPR007498">
    <property type="entry name" value="PqiA-like"/>
</dbReference>
<keyword evidence="3" id="KW-1185">Reference proteome</keyword>
<evidence type="ECO:0000313" key="2">
    <source>
        <dbReference type="EMBL" id="SIS97584.1"/>
    </source>
</evidence>
<dbReference type="STRING" id="453582.SAMN05421580_107257"/>
<dbReference type="Proteomes" id="UP000186221">
    <property type="component" value="Unassembled WGS sequence"/>
</dbReference>
<dbReference type="Pfam" id="PF04403">
    <property type="entry name" value="PqiA"/>
    <property type="match status" value="1"/>
</dbReference>
<feature type="transmembrane region" description="Helical" evidence="1">
    <location>
        <begin position="105"/>
        <end position="133"/>
    </location>
</feature>
<feature type="transmembrane region" description="Helical" evidence="1">
    <location>
        <begin position="61"/>
        <end position="85"/>
    </location>
</feature>
<evidence type="ECO:0000313" key="3">
    <source>
        <dbReference type="Proteomes" id="UP000186221"/>
    </source>
</evidence>
<sequence length="217" mass="23439">MSAPNTPATAQAALPPLETLVACPACDLLMSVPELTSETRCRCPRCHHLLYAPRKQIFAKVIALSLTVAILMVGAVFFPFLQISAGGISHASSIFDAALAFSDGLLLPLSVAVMALIVVLPMLRVTLLIYTLWPLSQGHRPWPQARRAMHFSEAIQPWSMAEIFVVGAVVALVKLAGLATVTLGPAFWAFGLLVVVVTVKDNLICDWTLWQALDTPR</sequence>
<name>A0A1N7NGV9_9RHOB</name>
<dbReference type="AlphaFoldDB" id="A0A1N7NGV9"/>
<feature type="transmembrane region" description="Helical" evidence="1">
    <location>
        <begin position="179"/>
        <end position="199"/>
    </location>
</feature>
<dbReference type="RefSeq" id="WP_076485281.1">
    <property type="nucleotide sequence ID" value="NZ_QAXT01000002.1"/>
</dbReference>
<keyword evidence="1" id="KW-0472">Membrane</keyword>
<evidence type="ECO:0000256" key="1">
    <source>
        <dbReference type="SAM" id="Phobius"/>
    </source>
</evidence>
<reference evidence="3" key="1">
    <citation type="submission" date="2017-01" db="EMBL/GenBank/DDBJ databases">
        <authorList>
            <person name="Varghese N."/>
            <person name="Submissions S."/>
        </authorList>
    </citation>
    <scope>NUCLEOTIDE SEQUENCE [LARGE SCALE GENOMIC DNA]</scope>
    <source>
        <strain evidence="3">DSM 19945</strain>
    </source>
</reference>
<feature type="transmembrane region" description="Helical" evidence="1">
    <location>
        <begin position="154"/>
        <end position="173"/>
    </location>
</feature>
<keyword evidence="1" id="KW-0812">Transmembrane</keyword>
<keyword evidence="1" id="KW-1133">Transmembrane helix</keyword>
<proteinExistence type="predicted"/>
<dbReference type="OrthoDB" id="5291921at2"/>
<dbReference type="EMBL" id="FTOG01000007">
    <property type="protein sequence ID" value="SIS97584.1"/>
    <property type="molecule type" value="Genomic_DNA"/>
</dbReference>
<organism evidence="2 3">
    <name type="scientific">Rhodobacter aestuarii</name>
    <dbReference type="NCBI Taxonomy" id="453582"/>
    <lineage>
        <taxon>Bacteria</taxon>
        <taxon>Pseudomonadati</taxon>
        <taxon>Pseudomonadota</taxon>
        <taxon>Alphaproteobacteria</taxon>
        <taxon>Rhodobacterales</taxon>
        <taxon>Rhodobacter group</taxon>
        <taxon>Rhodobacter</taxon>
    </lineage>
</organism>
<accession>A0A1N7NGV9</accession>
<gene>
    <name evidence="2" type="ORF">SAMN05421580_107257</name>
</gene>
<protein>
    <submittedName>
        <fullName evidence="2">Paraquat-inducible protein A</fullName>
    </submittedName>
</protein>